<protein>
    <submittedName>
        <fullName evidence="2">DUF1330 domain-containing protein</fullName>
    </submittedName>
</protein>
<sequence>MPAYIIVEVNVTDPATYEDYKKLTPGSLEPFDGKFIVRGGAAELLEGEQEPNRMVVLEFPTMEKAKAWWSSEEYAPAKAIRQSASTTRMIAVEGV</sequence>
<dbReference type="PANTHER" id="PTHR41521">
    <property type="match status" value="1"/>
</dbReference>
<feature type="domain" description="DUF1330" evidence="1">
    <location>
        <begin position="2"/>
        <end position="95"/>
    </location>
</feature>
<keyword evidence="3" id="KW-1185">Reference proteome</keyword>
<dbReference type="SUPFAM" id="SSF54909">
    <property type="entry name" value="Dimeric alpha+beta barrel"/>
    <property type="match status" value="1"/>
</dbReference>
<reference evidence="2 3" key="1">
    <citation type="submission" date="2020-09" db="EMBL/GenBank/DDBJ databases">
        <title>Genome sequencing and assembly of Pontibacter sp.</title>
        <authorList>
            <person name="Chhetri G."/>
        </authorList>
    </citation>
    <scope>NUCLEOTIDE SEQUENCE [LARGE SCALE GENOMIC DNA]</scope>
    <source>
        <strain evidence="2 3">JH31</strain>
    </source>
</reference>
<evidence type="ECO:0000259" key="1">
    <source>
        <dbReference type="Pfam" id="PF07045"/>
    </source>
</evidence>
<proteinExistence type="predicted"/>
<dbReference type="InterPro" id="IPR011008">
    <property type="entry name" value="Dimeric_a/b-barrel"/>
</dbReference>
<dbReference type="InterPro" id="IPR010753">
    <property type="entry name" value="DUF1330"/>
</dbReference>
<organism evidence="2 3">
    <name type="scientific">Pontibacter aquaedesilientis</name>
    <dbReference type="NCBI Taxonomy" id="2766980"/>
    <lineage>
        <taxon>Bacteria</taxon>
        <taxon>Pseudomonadati</taxon>
        <taxon>Bacteroidota</taxon>
        <taxon>Cytophagia</taxon>
        <taxon>Cytophagales</taxon>
        <taxon>Hymenobacteraceae</taxon>
        <taxon>Pontibacter</taxon>
    </lineage>
</organism>
<dbReference type="Pfam" id="PF07045">
    <property type="entry name" value="DUF1330"/>
    <property type="match status" value="1"/>
</dbReference>
<dbReference type="RefSeq" id="WP_191184985.1">
    <property type="nucleotide sequence ID" value="NZ_JACXAJ010000011.1"/>
</dbReference>
<dbReference type="PANTHER" id="PTHR41521:SF4">
    <property type="entry name" value="BLR0684 PROTEIN"/>
    <property type="match status" value="1"/>
</dbReference>
<dbReference type="EMBL" id="JACXAJ010000011">
    <property type="protein sequence ID" value="MBD1398854.1"/>
    <property type="molecule type" value="Genomic_DNA"/>
</dbReference>
<name>A0ABR7XKN4_9BACT</name>
<evidence type="ECO:0000313" key="2">
    <source>
        <dbReference type="EMBL" id="MBD1398854.1"/>
    </source>
</evidence>
<accession>A0ABR7XKN4</accession>
<dbReference type="Proteomes" id="UP000625551">
    <property type="component" value="Unassembled WGS sequence"/>
</dbReference>
<comment type="caution">
    <text evidence="2">The sequence shown here is derived from an EMBL/GenBank/DDBJ whole genome shotgun (WGS) entry which is preliminary data.</text>
</comment>
<dbReference type="Gene3D" id="3.30.70.100">
    <property type="match status" value="1"/>
</dbReference>
<gene>
    <name evidence="2" type="ORF">H9Q13_16910</name>
</gene>
<evidence type="ECO:0000313" key="3">
    <source>
        <dbReference type="Proteomes" id="UP000625551"/>
    </source>
</evidence>